<evidence type="ECO:0000313" key="9">
    <source>
        <dbReference type="EMBL" id="GAF92376.1"/>
    </source>
</evidence>
<name>X0TZ13_9ZZZZ</name>
<dbReference type="Gene3D" id="1.10.3720.10">
    <property type="entry name" value="MetI-like"/>
    <property type="match status" value="1"/>
</dbReference>
<evidence type="ECO:0000256" key="7">
    <source>
        <dbReference type="SAM" id="Phobius"/>
    </source>
</evidence>
<organism evidence="9">
    <name type="scientific">marine sediment metagenome</name>
    <dbReference type="NCBI Taxonomy" id="412755"/>
    <lineage>
        <taxon>unclassified sequences</taxon>
        <taxon>metagenomes</taxon>
        <taxon>ecological metagenomes</taxon>
    </lineage>
</organism>
<reference evidence="9" key="1">
    <citation type="journal article" date="2014" name="Front. Microbiol.">
        <title>High frequency of phylogenetically diverse reductive dehalogenase-homologous genes in deep subseafloor sedimentary metagenomes.</title>
        <authorList>
            <person name="Kawai M."/>
            <person name="Futagami T."/>
            <person name="Toyoda A."/>
            <person name="Takaki Y."/>
            <person name="Nishi S."/>
            <person name="Hori S."/>
            <person name="Arai W."/>
            <person name="Tsubouchi T."/>
            <person name="Morono Y."/>
            <person name="Uchiyama I."/>
            <person name="Ito T."/>
            <person name="Fujiyama A."/>
            <person name="Inagaki F."/>
            <person name="Takami H."/>
        </authorList>
    </citation>
    <scope>NUCLEOTIDE SEQUENCE</scope>
    <source>
        <strain evidence="9">Expedition CK06-06</strain>
    </source>
</reference>
<dbReference type="EMBL" id="BARS01016936">
    <property type="protein sequence ID" value="GAF92376.1"/>
    <property type="molecule type" value="Genomic_DNA"/>
</dbReference>
<dbReference type="InterPro" id="IPR035906">
    <property type="entry name" value="MetI-like_sf"/>
</dbReference>
<dbReference type="PROSITE" id="PS50928">
    <property type="entry name" value="ABC_TM1"/>
    <property type="match status" value="1"/>
</dbReference>
<dbReference type="SUPFAM" id="SSF161098">
    <property type="entry name" value="MetI-like"/>
    <property type="match status" value="1"/>
</dbReference>
<sequence length="159" mass="18366">MYTRGSLPRKIGIYVIVLIMVGLMTYPLIWMIYSSLKTDREIYLFPFSLPDEMQLDNWVQAWKLGNLGRYFINSVFITSVSVFLVALISSMAGYAFARLTFKGRDLLFYTFLLGLILPAQVLIIPLFTFFDKIGILNTYFALILPYIAWGLPLSIYIFK</sequence>
<dbReference type="InterPro" id="IPR000515">
    <property type="entry name" value="MetI-like"/>
</dbReference>
<proteinExistence type="predicted"/>
<dbReference type="GO" id="GO:0055085">
    <property type="term" value="P:transmembrane transport"/>
    <property type="evidence" value="ECO:0007669"/>
    <property type="project" value="InterPro"/>
</dbReference>
<dbReference type="AlphaFoldDB" id="X0TZ13"/>
<accession>X0TZ13</accession>
<feature type="transmembrane region" description="Helical" evidence="7">
    <location>
        <begin position="12"/>
        <end position="33"/>
    </location>
</feature>
<keyword evidence="4 7" id="KW-0812">Transmembrane</keyword>
<evidence type="ECO:0000256" key="4">
    <source>
        <dbReference type="ARBA" id="ARBA00022692"/>
    </source>
</evidence>
<evidence type="ECO:0000256" key="1">
    <source>
        <dbReference type="ARBA" id="ARBA00004651"/>
    </source>
</evidence>
<keyword evidence="6 7" id="KW-0472">Membrane</keyword>
<keyword evidence="3" id="KW-1003">Cell membrane</keyword>
<gene>
    <name evidence="9" type="ORF">S01H1_27765</name>
</gene>
<feature type="transmembrane region" description="Helical" evidence="7">
    <location>
        <begin position="70"/>
        <end position="94"/>
    </location>
</feature>
<feature type="transmembrane region" description="Helical" evidence="7">
    <location>
        <begin position="106"/>
        <end position="127"/>
    </location>
</feature>
<keyword evidence="2" id="KW-0813">Transport</keyword>
<comment type="caution">
    <text evidence="9">The sequence shown here is derived from an EMBL/GenBank/DDBJ whole genome shotgun (WGS) entry which is preliminary data.</text>
</comment>
<keyword evidence="5 7" id="KW-1133">Transmembrane helix</keyword>
<protein>
    <recommendedName>
        <fullName evidence="8">ABC transmembrane type-1 domain-containing protein</fullName>
    </recommendedName>
</protein>
<dbReference type="GO" id="GO:0005886">
    <property type="term" value="C:plasma membrane"/>
    <property type="evidence" value="ECO:0007669"/>
    <property type="project" value="UniProtKB-SubCell"/>
</dbReference>
<evidence type="ECO:0000259" key="8">
    <source>
        <dbReference type="PROSITE" id="PS50928"/>
    </source>
</evidence>
<dbReference type="PANTHER" id="PTHR43744">
    <property type="entry name" value="ABC TRANSPORTER PERMEASE PROTEIN MG189-RELATED-RELATED"/>
    <property type="match status" value="1"/>
</dbReference>
<feature type="transmembrane region" description="Helical" evidence="7">
    <location>
        <begin position="139"/>
        <end position="158"/>
    </location>
</feature>
<dbReference type="PANTHER" id="PTHR43744:SF8">
    <property type="entry name" value="SN-GLYCEROL-3-PHOSPHATE TRANSPORT SYSTEM PERMEASE PROTEIN UGPE"/>
    <property type="match status" value="1"/>
</dbReference>
<evidence type="ECO:0000256" key="6">
    <source>
        <dbReference type="ARBA" id="ARBA00023136"/>
    </source>
</evidence>
<feature type="non-terminal residue" evidence="9">
    <location>
        <position position="159"/>
    </location>
</feature>
<evidence type="ECO:0000256" key="2">
    <source>
        <dbReference type="ARBA" id="ARBA00022448"/>
    </source>
</evidence>
<feature type="domain" description="ABC transmembrane type-1" evidence="8">
    <location>
        <begin position="71"/>
        <end position="159"/>
    </location>
</feature>
<evidence type="ECO:0000256" key="3">
    <source>
        <dbReference type="ARBA" id="ARBA00022475"/>
    </source>
</evidence>
<comment type="subcellular location">
    <subcellularLocation>
        <location evidence="1">Cell membrane</location>
        <topology evidence="1">Multi-pass membrane protein</topology>
    </subcellularLocation>
</comment>
<evidence type="ECO:0000256" key="5">
    <source>
        <dbReference type="ARBA" id="ARBA00022989"/>
    </source>
</evidence>